<dbReference type="AlphaFoldDB" id="A0A8B6CRP3"/>
<evidence type="ECO:0000256" key="1">
    <source>
        <dbReference type="SAM" id="SignalP"/>
    </source>
</evidence>
<sequence length="324" mass="34671">MAYCCYMLLIIAFLLCGGLADGAIQCKQCADIKNITPPMNATDDLPTCHSVSPTPCNGTAFGCAEFNGKVSYENLNGTTNATIKYQYCTTNRQTSCYRYTNTNVINKGNSSINDTSGLSNAFSEETLDPAKLGFGLGQPQGINGRVCTHGFQSPAVRTAYCNMLLILAFVLCGGLAVNAGQCKQCADIIHTTPMNSTEQLPTCVSAPQPTPCNGTYFGCAEFNGNVSFGLKGTTNVTIKFQYCSARNQTICYDVTIRNVRNESSGLFKAFSEDALDPAKRGFGLGQIQDIDGRICTSGFQSPVVNGQNKLFPSVVILVLALLCQ</sequence>
<evidence type="ECO:0000313" key="3">
    <source>
        <dbReference type="Proteomes" id="UP000596742"/>
    </source>
</evidence>
<feature type="signal peptide" evidence="1">
    <location>
        <begin position="1"/>
        <end position="20"/>
    </location>
</feature>
<evidence type="ECO:0000313" key="2">
    <source>
        <dbReference type="EMBL" id="VDI09414.1"/>
    </source>
</evidence>
<keyword evidence="3" id="KW-1185">Reference proteome</keyword>
<organism evidence="2 3">
    <name type="scientific">Mytilus galloprovincialis</name>
    <name type="common">Mediterranean mussel</name>
    <dbReference type="NCBI Taxonomy" id="29158"/>
    <lineage>
        <taxon>Eukaryota</taxon>
        <taxon>Metazoa</taxon>
        <taxon>Spiralia</taxon>
        <taxon>Lophotrochozoa</taxon>
        <taxon>Mollusca</taxon>
        <taxon>Bivalvia</taxon>
        <taxon>Autobranchia</taxon>
        <taxon>Pteriomorphia</taxon>
        <taxon>Mytilida</taxon>
        <taxon>Mytiloidea</taxon>
        <taxon>Mytilidae</taxon>
        <taxon>Mytilinae</taxon>
        <taxon>Mytilus</taxon>
    </lineage>
</organism>
<evidence type="ECO:0008006" key="4">
    <source>
        <dbReference type="Google" id="ProtNLM"/>
    </source>
</evidence>
<accession>A0A8B6CRP3</accession>
<name>A0A8B6CRP3_MYTGA</name>
<comment type="caution">
    <text evidence="2">The sequence shown here is derived from an EMBL/GenBank/DDBJ whole genome shotgun (WGS) entry which is preliminary data.</text>
</comment>
<dbReference type="Proteomes" id="UP000596742">
    <property type="component" value="Unassembled WGS sequence"/>
</dbReference>
<gene>
    <name evidence="2" type="ORF">MGAL_10B074742</name>
</gene>
<keyword evidence="1" id="KW-0732">Signal</keyword>
<proteinExistence type="predicted"/>
<dbReference type="EMBL" id="UYJE01002284">
    <property type="protein sequence ID" value="VDI09414.1"/>
    <property type="molecule type" value="Genomic_DNA"/>
</dbReference>
<feature type="chain" id="PRO_5033063500" description="UPAR/Ly6 domain-containing protein" evidence="1">
    <location>
        <begin position="21"/>
        <end position="324"/>
    </location>
</feature>
<reference evidence="2" key="1">
    <citation type="submission" date="2018-11" db="EMBL/GenBank/DDBJ databases">
        <authorList>
            <person name="Alioto T."/>
            <person name="Alioto T."/>
        </authorList>
    </citation>
    <scope>NUCLEOTIDE SEQUENCE</scope>
</reference>
<protein>
    <recommendedName>
        <fullName evidence="4">UPAR/Ly6 domain-containing protein</fullName>
    </recommendedName>
</protein>